<name>A0ABQ6YYI2_9ENTE</name>
<evidence type="ECO:0000313" key="6">
    <source>
        <dbReference type="Proteomes" id="UP000782705"/>
    </source>
</evidence>
<evidence type="ECO:0000313" key="5">
    <source>
        <dbReference type="EMBL" id="KAF1302705.1"/>
    </source>
</evidence>
<dbReference type="PANTHER" id="PTHR11931">
    <property type="entry name" value="PHOSPHOGLYCERATE MUTASE"/>
    <property type="match status" value="1"/>
</dbReference>
<evidence type="ECO:0000256" key="4">
    <source>
        <dbReference type="ARBA" id="ARBA00023235"/>
    </source>
</evidence>
<dbReference type="PROSITE" id="PS51257">
    <property type="entry name" value="PROKAR_LIPOPROTEIN"/>
    <property type="match status" value="1"/>
</dbReference>
<dbReference type="Proteomes" id="UP000782705">
    <property type="component" value="Unassembled WGS sequence"/>
</dbReference>
<dbReference type="CDD" id="cd07067">
    <property type="entry name" value="HP_PGM_like"/>
    <property type="match status" value="1"/>
</dbReference>
<dbReference type="EC" id="5.4.2.11" evidence="2"/>
<dbReference type="NCBIfam" id="TIGR01258">
    <property type="entry name" value="pgm_1"/>
    <property type="match status" value="1"/>
</dbReference>
<keyword evidence="6" id="KW-1185">Reference proteome</keyword>
<accession>A0ABQ6YYI2</accession>
<sequence length="265" mass="29457">MKKYLKIIVWGVAIFIVAGCSNQKDSVSKEKVEDTTLYLVRHGKTMFNTTGQVQGWSDTPLTDEGQKVAELLGKGLREEQIQFDHAYSSDLGRAISTANIILKTSDNQKIELNTLSGLREWGYGGYEGRNNADMWTPIFEQYGLTFDEEWSQYPKLMEKMDDEAIANEIAKNDETGTAESYQEIVTRSKKAMDQVIKEASETGGNVLIVSHGSEIPTILEILAPGSYKGEDIGNCSVTKIVYKEGVYTGESIGDTHFLENGNNKD</sequence>
<protein>
    <recommendedName>
        <fullName evidence="2">phosphoglycerate mutase (2,3-diphosphoglycerate-dependent)</fullName>
        <ecNumber evidence="2">5.4.2.11</ecNumber>
    </recommendedName>
</protein>
<dbReference type="InterPro" id="IPR005952">
    <property type="entry name" value="Phosphogly_mut1"/>
</dbReference>
<reference evidence="5 6" key="1">
    <citation type="submission" date="2016-06" db="EMBL/GenBank/DDBJ databases">
        <title>Four novel species of enterococci isolated from chicken manure.</title>
        <authorList>
            <person name="Van Tyne D."/>
        </authorList>
    </citation>
    <scope>NUCLEOTIDE SEQUENCE [LARGE SCALE GENOMIC DNA]</scope>
    <source>
        <strain evidence="5 6">CU12B</strain>
    </source>
</reference>
<comment type="caution">
    <text evidence="5">The sequence shown here is derived from an EMBL/GenBank/DDBJ whole genome shotgun (WGS) entry which is preliminary data.</text>
</comment>
<evidence type="ECO:0000256" key="2">
    <source>
        <dbReference type="ARBA" id="ARBA00012028"/>
    </source>
</evidence>
<evidence type="ECO:0000256" key="3">
    <source>
        <dbReference type="ARBA" id="ARBA00023152"/>
    </source>
</evidence>
<dbReference type="RefSeq" id="WP_161902616.1">
    <property type="nucleotide sequence ID" value="NZ_MAEL01000046.1"/>
</dbReference>
<dbReference type="EMBL" id="MAEL01000046">
    <property type="protein sequence ID" value="KAF1302705.1"/>
    <property type="molecule type" value="Genomic_DNA"/>
</dbReference>
<dbReference type="InterPro" id="IPR029033">
    <property type="entry name" value="His_PPase_superfam"/>
</dbReference>
<keyword evidence="4" id="KW-0413">Isomerase</keyword>
<organism evidence="5 6">
    <name type="scientific">Candidatus Enterococcus willemsii</name>
    <dbReference type="NCBI Taxonomy" id="1857215"/>
    <lineage>
        <taxon>Bacteria</taxon>
        <taxon>Bacillati</taxon>
        <taxon>Bacillota</taxon>
        <taxon>Bacilli</taxon>
        <taxon>Lactobacillales</taxon>
        <taxon>Enterococcaceae</taxon>
        <taxon>Enterococcus</taxon>
    </lineage>
</organism>
<dbReference type="Pfam" id="PF00300">
    <property type="entry name" value="His_Phos_1"/>
    <property type="match status" value="1"/>
</dbReference>
<proteinExistence type="inferred from homology"/>
<gene>
    <name evidence="5" type="ORF">BAU17_05300</name>
</gene>
<evidence type="ECO:0000256" key="1">
    <source>
        <dbReference type="ARBA" id="ARBA00006717"/>
    </source>
</evidence>
<dbReference type="Gene3D" id="3.40.50.1240">
    <property type="entry name" value="Phosphoglycerate mutase-like"/>
    <property type="match status" value="1"/>
</dbReference>
<comment type="similarity">
    <text evidence="1">Belongs to the phosphoglycerate mutase family. BPG-dependent PGAM subfamily.</text>
</comment>
<dbReference type="SUPFAM" id="SSF53254">
    <property type="entry name" value="Phosphoglycerate mutase-like"/>
    <property type="match status" value="1"/>
</dbReference>
<dbReference type="SMART" id="SM00855">
    <property type="entry name" value="PGAM"/>
    <property type="match status" value="1"/>
</dbReference>
<dbReference type="InterPro" id="IPR013078">
    <property type="entry name" value="His_Pase_superF_clade-1"/>
</dbReference>
<keyword evidence="3" id="KW-0324">Glycolysis</keyword>